<evidence type="ECO:0000256" key="7">
    <source>
        <dbReference type="ARBA" id="ARBA00023187"/>
    </source>
</evidence>
<dbReference type="GO" id="GO:0005681">
    <property type="term" value="C:spliceosomal complex"/>
    <property type="evidence" value="ECO:0007669"/>
    <property type="project" value="UniProtKB-KW"/>
</dbReference>
<name>A0AAD9R6M9_ACRCE</name>
<comment type="caution">
    <text evidence="12">The sequence shown here is derived from an EMBL/GenBank/DDBJ whole genome shotgun (WGS) entry which is preliminary data.</text>
</comment>
<comment type="subcellular location">
    <subcellularLocation>
        <location evidence="2">Cytoplasm</location>
    </subcellularLocation>
    <subcellularLocation>
        <location evidence="1">Nucleus</location>
    </subcellularLocation>
</comment>
<evidence type="ECO:0000256" key="3">
    <source>
        <dbReference type="ARBA" id="ARBA00010362"/>
    </source>
</evidence>
<dbReference type="GO" id="GO:0008380">
    <property type="term" value="P:RNA splicing"/>
    <property type="evidence" value="ECO:0007669"/>
    <property type="project" value="UniProtKB-KW"/>
</dbReference>
<evidence type="ECO:0000256" key="6">
    <source>
        <dbReference type="ARBA" id="ARBA00022728"/>
    </source>
</evidence>
<evidence type="ECO:0000256" key="9">
    <source>
        <dbReference type="ARBA" id="ARBA00035304"/>
    </source>
</evidence>
<protein>
    <recommendedName>
        <fullName evidence="9">U5 small nuclear ribonucleoprotein TSSC4</fullName>
    </recommendedName>
</protein>
<dbReference type="AlphaFoldDB" id="A0AAD9R6M9"/>
<comment type="similarity">
    <text evidence="3">Belongs to the TSSC4 family.</text>
</comment>
<keyword evidence="5" id="KW-0507">mRNA processing</keyword>
<feature type="region of interest" description="Disordered" evidence="11">
    <location>
        <begin position="149"/>
        <end position="237"/>
    </location>
</feature>
<evidence type="ECO:0000256" key="2">
    <source>
        <dbReference type="ARBA" id="ARBA00004496"/>
    </source>
</evidence>
<keyword evidence="7" id="KW-0508">mRNA splicing</keyword>
<sequence length="237" mass="26470">MNEAKNEFLRIGGDAEFQGRSSSIFSCLDQLEPSLHQDEVDFKQTRPRAPMQVPDHVLHPNKWTKYSLENEGTDEGSGMSGDALNKHVALSFMEEMRKRKDNSSNITAESDSDTVMSEKHIFSKYITKHKLKEEVSPKSQIVEGENVMAENVIGKSPPKKTKAADKGKPGELLSTSQEIPVCLDHLDESGTTDAKLDGPNALSGSHNEQQQDKEKFAKRKVKSRRGLRSQKSSKEDE</sequence>
<dbReference type="EMBL" id="JARQWQ010000001">
    <property type="protein sequence ID" value="KAK2574063.1"/>
    <property type="molecule type" value="Genomic_DNA"/>
</dbReference>
<evidence type="ECO:0000256" key="5">
    <source>
        <dbReference type="ARBA" id="ARBA00022664"/>
    </source>
</evidence>
<reference evidence="12" key="2">
    <citation type="journal article" date="2023" name="Science">
        <title>Genomic signatures of disease resistance in endangered staghorn corals.</title>
        <authorList>
            <person name="Vollmer S.V."/>
            <person name="Selwyn J.D."/>
            <person name="Despard B.A."/>
            <person name="Roesel C.L."/>
        </authorList>
    </citation>
    <scope>NUCLEOTIDE SEQUENCE</scope>
    <source>
        <strain evidence="12">K2</strain>
    </source>
</reference>
<dbReference type="PANTHER" id="PTHR13445:SF3">
    <property type="entry name" value="U5 SMALL NUCLEAR RIBONUCLEOPROTEIN TSSC4"/>
    <property type="match status" value="1"/>
</dbReference>
<dbReference type="GO" id="GO:0005737">
    <property type="term" value="C:cytoplasm"/>
    <property type="evidence" value="ECO:0007669"/>
    <property type="project" value="UniProtKB-SubCell"/>
</dbReference>
<dbReference type="GO" id="GO:0006397">
    <property type="term" value="P:mRNA processing"/>
    <property type="evidence" value="ECO:0007669"/>
    <property type="project" value="UniProtKB-KW"/>
</dbReference>
<gene>
    <name evidence="12" type="ORF">P5673_000188</name>
</gene>
<evidence type="ECO:0000313" key="12">
    <source>
        <dbReference type="EMBL" id="KAK2574063.1"/>
    </source>
</evidence>
<feature type="compositionally biased region" description="Basic residues" evidence="11">
    <location>
        <begin position="216"/>
        <end position="228"/>
    </location>
</feature>
<proteinExistence type="inferred from homology"/>
<dbReference type="InterPro" id="IPR029338">
    <property type="entry name" value="TSSC4"/>
</dbReference>
<comment type="function">
    <text evidence="10">Protein associated with the U5 snRNP, during its maturation and its post-splicing recycling and which is required for spliceosomal tri-snRNP complex assembly in the nucleus. Has a molecular sequestering activity and transiently hinders SNRNP200 binding sites for constitutive splicing factors that intervene later during the assembly of the spliceosome and splicing. Together with its molecular sequestering activity, may also function as a molecular adapter and placeholder, coordinating the assembly of the U5 snRNP and its association with the U4/U6 di-snRNP.</text>
</comment>
<evidence type="ECO:0000256" key="11">
    <source>
        <dbReference type="SAM" id="MobiDB-lite"/>
    </source>
</evidence>
<reference evidence="12" key="1">
    <citation type="journal article" date="2023" name="G3 (Bethesda)">
        <title>Whole genome assembly and annotation of the endangered Caribbean coral Acropora cervicornis.</title>
        <authorList>
            <person name="Selwyn J.D."/>
            <person name="Vollmer S.V."/>
        </authorList>
    </citation>
    <scope>NUCLEOTIDE SEQUENCE</scope>
    <source>
        <strain evidence="12">K2</strain>
    </source>
</reference>
<dbReference type="Proteomes" id="UP001249851">
    <property type="component" value="Unassembled WGS sequence"/>
</dbReference>
<organism evidence="12 13">
    <name type="scientific">Acropora cervicornis</name>
    <name type="common">Staghorn coral</name>
    <dbReference type="NCBI Taxonomy" id="6130"/>
    <lineage>
        <taxon>Eukaryota</taxon>
        <taxon>Metazoa</taxon>
        <taxon>Cnidaria</taxon>
        <taxon>Anthozoa</taxon>
        <taxon>Hexacorallia</taxon>
        <taxon>Scleractinia</taxon>
        <taxon>Astrocoeniina</taxon>
        <taxon>Acroporidae</taxon>
        <taxon>Acropora</taxon>
    </lineage>
</organism>
<dbReference type="PANTHER" id="PTHR13445">
    <property type="entry name" value="TUMOR SUPPRESSING SUBTRANSFERABLE CANDIDATE 4 TSSC4"/>
    <property type="match status" value="1"/>
</dbReference>
<keyword evidence="8" id="KW-0539">Nucleus</keyword>
<accession>A0AAD9R6M9</accession>
<keyword evidence="4" id="KW-0963">Cytoplasm</keyword>
<evidence type="ECO:0000256" key="10">
    <source>
        <dbReference type="ARBA" id="ARBA00045970"/>
    </source>
</evidence>
<dbReference type="Pfam" id="PF15264">
    <property type="entry name" value="TSSC4"/>
    <property type="match status" value="1"/>
</dbReference>
<evidence type="ECO:0000256" key="1">
    <source>
        <dbReference type="ARBA" id="ARBA00004123"/>
    </source>
</evidence>
<evidence type="ECO:0000256" key="4">
    <source>
        <dbReference type="ARBA" id="ARBA00022490"/>
    </source>
</evidence>
<keyword evidence="6" id="KW-0747">Spliceosome</keyword>
<keyword evidence="13" id="KW-1185">Reference proteome</keyword>
<evidence type="ECO:0000256" key="8">
    <source>
        <dbReference type="ARBA" id="ARBA00023242"/>
    </source>
</evidence>
<evidence type="ECO:0000313" key="13">
    <source>
        <dbReference type="Proteomes" id="UP001249851"/>
    </source>
</evidence>